<sequence length="105" mass="11881">MPRLAEHDESRQWESQLLDIDAYGSRFTAFYESTPYRNAVAVVSPGHDRQLSTDDDIGWADTDLHVRRLVGREVEEQSQHLGRGLMSGLIQGAKQEGKNLLGDER</sequence>
<reference evidence="1" key="1">
    <citation type="journal article" date="2015" name="Nature">
        <title>Complex archaea that bridge the gap between prokaryotes and eukaryotes.</title>
        <authorList>
            <person name="Spang A."/>
            <person name="Saw J.H."/>
            <person name="Jorgensen S.L."/>
            <person name="Zaremba-Niedzwiedzka K."/>
            <person name="Martijn J."/>
            <person name="Lind A.E."/>
            <person name="van Eijk R."/>
            <person name="Schleper C."/>
            <person name="Guy L."/>
            <person name="Ettema T.J."/>
        </authorList>
    </citation>
    <scope>NUCLEOTIDE SEQUENCE</scope>
</reference>
<accession>A0A0F9BND1</accession>
<protein>
    <submittedName>
        <fullName evidence="1">Uncharacterized protein</fullName>
    </submittedName>
</protein>
<dbReference type="EMBL" id="LAZR01040099">
    <property type="protein sequence ID" value="KKL15332.1"/>
    <property type="molecule type" value="Genomic_DNA"/>
</dbReference>
<evidence type="ECO:0000313" key="1">
    <source>
        <dbReference type="EMBL" id="KKL15332.1"/>
    </source>
</evidence>
<proteinExistence type="predicted"/>
<comment type="caution">
    <text evidence="1">The sequence shown here is derived from an EMBL/GenBank/DDBJ whole genome shotgun (WGS) entry which is preliminary data.</text>
</comment>
<organism evidence="1">
    <name type="scientific">marine sediment metagenome</name>
    <dbReference type="NCBI Taxonomy" id="412755"/>
    <lineage>
        <taxon>unclassified sequences</taxon>
        <taxon>metagenomes</taxon>
        <taxon>ecological metagenomes</taxon>
    </lineage>
</organism>
<gene>
    <name evidence="1" type="ORF">LCGC14_2506670</name>
</gene>
<dbReference type="AlphaFoldDB" id="A0A0F9BND1"/>
<name>A0A0F9BND1_9ZZZZ</name>